<dbReference type="SMART" id="SM00052">
    <property type="entry name" value="EAL"/>
    <property type="match status" value="1"/>
</dbReference>
<dbReference type="InterPro" id="IPR029016">
    <property type="entry name" value="GAF-like_dom_sf"/>
</dbReference>
<proteinExistence type="predicted"/>
<dbReference type="SUPFAM" id="SSF141868">
    <property type="entry name" value="EAL domain-like"/>
    <property type="match status" value="2"/>
</dbReference>
<dbReference type="PANTHER" id="PTHR33121">
    <property type="entry name" value="CYCLIC DI-GMP PHOSPHODIESTERASE PDEF"/>
    <property type="match status" value="1"/>
</dbReference>
<dbReference type="PANTHER" id="PTHR33121:SF76">
    <property type="entry name" value="SIGNALING PROTEIN"/>
    <property type="match status" value="1"/>
</dbReference>
<dbReference type="InterPro" id="IPR003018">
    <property type="entry name" value="GAF"/>
</dbReference>
<dbReference type="Pfam" id="PF00563">
    <property type="entry name" value="EAL"/>
    <property type="match status" value="1"/>
</dbReference>
<dbReference type="CDD" id="cd01948">
    <property type="entry name" value="EAL"/>
    <property type="match status" value="1"/>
</dbReference>
<reference evidence="4" key="1">
    <citation type="submission" date="2016-07" db="EMBL/GenBank/DDBJ databases">
        <title>Frankia sp. NRRL B-16219 Genome sequencing.</title>
        <authorList>
            <person name="Ghodhbane-Gtari F."/>
            <person name="Swanson E."/>
            <person name="Gueddou A."/>
            <person name="Louati M."/>
            <person name="Nouioui I."/>
            <person name="Hezbri K."/>
            <person name="Abebe-Akele F."/>
            <person name="Simpson S."/>
            <person name="Morris K."/>
            <person name="Thomas K."/>
            <person name="Gtari M."/>
            <person name="Tisa L.S."/>
        </authorList>
    </citation>
    <scope>NUCLEOTIDE SEQUENCE [LARGE SCALE GENOMIC DNA]</scope>
    <source>
        <strain evidence="4">NRRL B-16219</strain>
    </source>
</reference>
<dbReference type="Gene3D" id="3.20.20.450">
    <property type="entry name" value="EAL domain"/>
    <property type="match status" value="1"/>
</dbReference>
<sequence length="451" mass="47627">MRERTDEVARVLDLARRHLGTDVAWLSRFTGDEQVIDLISGEGELVERLVGRHVEQEATYCARVLDGRLPAVIPDARADQRTAALAVTRELGIGSYVGAPVYLDSGEFYGMLCALSTEPDPGLGDREARFLGLLADVVADAVSALHRGGADDDHIRSVIAQVIARGGPVMVFQPVFDLPTHGLVGAEALARFPTFPAPPGEPAGDLGEETGDQAGGAAGEEADDRSAAGPYFGDLPPDRWFAHAASVGMGIDLELAAIRAAVAELPRFPRGLSLAVNASPATIASGRLGELLAVTAADQLIVEITERDGIHDLPGTLARLYELRDMGVRIAVDNVGVAYASLRRLVQILPDVVKMNRWLTTDVGADAARRALVEALVHFSRQIGACLVAEGIQRADELRVLTAAGVDQGQGEFLGPPGPLPLPAHGRCVPVRPGESRAAGVRVRVLNPAPA</sequence>
<dbReference type="InterPro" id="IPR035919">
    <property type="entry name" value="EAL_sf"/>
</dbReference>
<dbReference type="SUPFAM" id="SSF55781">
    <property type="entry name" value="GAF domain-like"/>
    <property type="match status" value="1"/>
</dbReference>
<dbReference type="Gene3D" id="3.30.450.40">
    <property type="match status" value="1"/>
</dbReference>
<evidence type="ECO:0000313" key="4">
    <source>
        <dbReference type="Proteomes" id="UP000179769"/>
    </source>
</evidence>
<dbReference type="AlphaFoldDB" id="A0A1S1PS80"/>
<accession>A0A1S1PS80</accession>
<evidence type="ECO:0000259" key="2">
    <source>
        <dbReference type="PROSITE" id="PS50883"/>
    </source>
</evidence>
<feature type="domain" description="EAL" evidence="2">
    <location>
        <begin position="152"/>
        <end position="431"/>
    </location>
</feature>
<name>A0A1S1PS80_9ACTN</name>
<organism evidence="3 4">
    <name type="scientific">Parafrankia soli</name>
    <dbReference type="NCBI Taxonomy" id="2599596"/>
    <lineage>
        <taxon>Bacteria</taxon>
        <taxon>Bacillati</taxon>
        <taxon>Actinomycetota</taxon>
        <taxon>Actinomycetes</taxon>
        <taxon>Frankiales</taxon>
        <taxon>Frankiaceae</taxon>
        <taxon>Parafrankia</taxon>
    </lineage>
</organism>
<dbReference type="OrthoDB" id="23692at2"/>
<dbReference type="Pfam" id="PF01590">
    <property type="entry name" value="GAF"/>
    <property type="match status" value="1"/>
</dbReference>
<dbReference type="InterPro" id="IPR001633">
    <property type="entry name" value="EAL_dom"/>
</dbReference>
<dbReference type="SMART" id="SM00065">
    <property type="entry name" value="GAF"/>
    <property type="match status" value="1"/>
</dbReference>
<evidence type="ECO:0000256" key="1">
    <source>
        <dbReference type="SAM" id="MobiDB-lite"/>
    </source>
</evidence>
<dbReference type="Proteomes" id="UP000179769">
    <property type="component" value="Unassembled WGS sequence"/>
</dbReference>
<comment type="caution">
    <text evidence="3">The sequence shown here is derived from an EMBL/GenBank/DDBJ whole genome shotgun (WGS) entry which is preliminary data.</text>
</comment>
<feature type="region of interest" description="Disordered" evidence="1">
    <location>
        <begin position="196"/>
        <end position="227"/>
    </location>
</feature>
<dbReference type="EMBL" id="MAXA01000239">
    <property type="protein sequence ID" value="OHV23765.1"/>
    <property type="molecule type" value="Genomic_DNA"/>
</dbReference>
<dbReference type="GO" id="GO:0071111">
    <property type="term" value="F:cyclic-guanylate-specific phosphodiesterase activity"/>
    <property type="evidence" value="ECO:0007669"/>
    <property type="project" value="InterPro"/>
</dbReference>
<gene>
    <name evidence="3" type="ORF">BBK14_24060</name>
</gene>
<dbReference type="PROSITE" id="PS50883">
    <property type="entry name" value="EAL"/>
    <property type="match status" value="1"/>
</dbReference>
<dbReference type="InterPro" id="IPR050706">
    <property type="entry name" value="Cyclic-di-GMP_PDE-like"/>
</dbReference>
<keyword evidence="4" id="KW-1185">Reference proteome</keyword>
<evidence type="ECO:0000313" key="3">
    <source>
        <dbReference type="EMBL" id="OHV23765.1"/>
    </source>
</evidence>
<protein>
    <submittedName>
        <fullName evidence="3">Diguanylate phosphodiesterase</fullName>
    </submittedName>
</protein>